<evidence type="ECO:0000256" key="3">
    <source>
        <dbReference type="ARBA" id="ARBA00022454"/>
    </source>
</evidence>
<dbReference type="GO" id="GO:0141166">
    <property type="term" value="P:chromosomal 5-methylcytosine DNA demethylation pathway"/>
    <property type="evidence" value="ECO:0007669"/>
    <property type="project" value="UniProtKB-UniRule"/>
</dbReference>
<keyword evidence="4 13" id="KW-0479">Metal-binding</keyword>
<organism evidence="16 17">
    <name type="scientific">Pan troglodytes</name>
    <name type="common">Chimpanzee</name>
    <dbReference type="NCBI Taxonomy" id="9598"/>
    <lineage>
        <taxon>Eukaryota</taxon>
        <taxon>Metazoa</taxon>
        <taxon>Chordata</taxon>
        <taxon>Craniata</taxon>
        <taxon>Vertebrata</taxon>
        <taxon>Euteleostomi</taxon>
        <taxon>Mammalia</taxon>
        <taxon>Eutheria</taxon>
        <taxon>Euarchontoglires</taxon>
        <taxon>Primates</taxon>
        <taxon>Haplorrhini</taxon>
        <taxon>Catarrhini</taxon>
        <taxon>Hominidae</taxon>
        <taxon>Pan</taxon>
    </lineage>
</organism>
<dbReference type="VGNC" id="VGNC:7268">
    <property type="gene designation" value="TET1"/>
</dbReference>
<dbReference type="Bgee" id="ENSPTRG00000002558">
    <property type="expression patterns" value="Expressed in skeletal muscle tissue and 17 other cell types or tissues"/>
</dbReference>
<feature type="region of interest" description="Disordered" evidence="14">
    <location>
        <begin position="1"/>
        <end position="45"/>
    </location>
</feature>
<comment type="function">
    <text evidence="13">Dioxygenase that catalyzes the conversion of the modified genomic base 5-methylcytosine (5mC) into 5-hydroxymethylcytosine (5hmC) and plays a key role in epigenetic chromatin reprogramming during embryonic development.</text>
</comment>
<evidence type="ECO:0000256" key="9">
    <source>
        <dbReference type="ARBA" id="ARBA00023004"/>
    </source>
</evidence>
<evidence type="ECO:0000256" key="11">
    <source>
        <dbReference type="ARBA" id="ARBA00049431"/>
    </source>
</evidence>
<dbReference type="Ensembl" id="ENSPTRT00000110838.1">
    <property type="protein sequence ID" value="ENSPTRP00000068318.1"/>
    <property type="gene ID" value="ENSPTRG00000002558.6"/>
</dbReference>
<name>A0A2I3RVI6_PANTR</name>
<evidence type="ECO:0000313" key="16">
    <source>
        <dbReference type="Ensembl" id="ENSPTRP00000068318.1"/>
    </source>
</evidence>
<keyword evidence="6 13" id="KW-0862">Zinc</keyword>
<feature type="compositionally biased region" description="Polar residues" evidence="14">
    <location>
        <begin position="993"/>
        <end position="1002"/>
    </location>
</feature>
<dbReference type="PROSITE" id="PS51058">
    <property type="entry name" value="ZF_CXXC"/>
    <property type="match status" value="1"/>
</dbReference>
<dbReference type="GeneTree" id="ENSGT00940000158935"/>
<keyword evidence="17" id="KW-1185">Reference proteome</keyword>
<dbReference type="GO" id="GO:0005634">
    <property type="term" value="C:nucleus"/>
    <property type="evidence" value="ECO:0007669"/>
    <property type="project" value="UniProtKB-UniRule"/>
</dbReference>
<keyword evidence="7 13" id="KW-0223">Dioxygenase</keyword>
<evidence type="ECO:0000256" key="2">
    <source>
        <dbReference type="ARBA" id="ARBA00007502"/>
    </source>
</evidence>
<evidence type="ECO:0000256" key="10">
    <source>
        <dbReference type="ARBA" id="ARBA00047840"/>
    </source>
</evidence>
<evidence type="ECO:0000313" key="17">
    <source>
        <dbReference type="Proteomes" id="UP000002277"/>
    </source>
</evidence>
<accession>A0A2I3RVI6</accession>
<evidence type="ECO:0000256" key="12">
    <source>
        <dbReference type="PROSITE-ProRule" id="PRU00509"/>
    </source>
</evidence>
<evidence type="ECO:0000256" key="13">
    <source>
        <dbReference type="RuleBase" id="RU367064"/>
    </source>
</evidence>
<evidence type="ECO:0000256" key="4">
    <source>
        <dbReference type="ARBA" id="ARBA00022723"/>
    </source>
</evidence>
<dbReference type="InterPro" id="IPR024779">
    <property type="entry name" value="2OGFeDO_JBP1/TET_oxygenase_dom"/>
</dbReference>
<feature type="compositionally biased region" description="Polar residues" evidence="14">
    <location>
        <begin position="967"/>
        <end position="977"/>
    </location>
</feature>
<evidence type="ECO:0000256" key="6">
    <source>
        <dbReference type="ARBA" id="ARBA00022833"/>
    </source>
</evidence>
<evidence type="ECO:0000256" key="1">
    <source>
        <dbReference type="ARBA" id="ARBA00004286"/>
    </source>
</evidence>
<reference evidence="16" key="3">
    <citation type="submission" date="2025-09" db="UniProtKB">
        <authorList>
            <consortium name="Ensembl"/>
        </authorList>
    </citation>
    <scope>IDENTIFICATION</scope>
</reference>
<dbReference type="GO" id="GO:0003677">
    <property type="term" value="F:DNA binding"/>
    <property type="evidence" value="ECO:0007669"/>
    <property type="project" value="InterPro"/>
</dbReference>
<dbReference type="InterPro" id="IPR040175">
    <property type="entry name" value="TET1/2/3"/>
</dbReference>
<feature type="compositionally biased region" description="Acidic residues" evidence="14">
    <location>
        <begin position="1126"/>
        <end position="1145"/>
    </location>
</feature>
<comment type="catalytic activity">
    <reaction evidence="10 13">
        <text>a 5-formyl-2'-deoxycytidine in DNA + 2-oxoglutarate + O2 = a 5-carboxyl-2'-deoxycytidine in DNA + succinate + CO2 + H(+)</text>
        <dbReference type="Rhea" id="RHEA:53832"/>
        <dbReference type="Rhea" id="RHEA-COMP:13656"/>
        <dbReference type="Rhea" id="RHEA-COMP:13657"/>
        <dbReference type="ChEBI" id="CHEBI:15378"/>
        <dbReference type="ChEBI" id="CHEBI:15379"/>
        <dbReference type="ChEBI" id="CHEBI:16526"/>
        <dbReference type="ChEBI" id="CHEBI:16810"/>
        <dbReference type="ChEBI" id="CHEBI:30031"/>
        <dbReference type="ChEBI" id="CHEBI:137731"/>
        <dbReference type="ChEBI" id="CHEBI:137732"/>
        <dbReference type="EC" id="1.14.11.80"/>
    </reaction>
</comment>
<comment type="catalytic activity">
    <reaction evidence="13">
        <text>a 5-methyl-2'-deoxycytidine in DNA + 2-oxoglutarate + O2 = a 5-hydroxymethyl-2'-deoxycytidine in DNA + succinate + CO2</text>
        <dbReference type="Rhea" id="RHEA:52636"/>
        <dbReference type="Rhea" id="RHEA-COMP:11370"/>
        <dbReference type="Rhea" id="RHEA-COMP:13315"/>
        <dbReference type="ChEBI" id="CHEBI:15379"/>
        <dbReference type="ChEBI" id="CHEBI:16526"/>
        <dbReference type="ChEBI" id="CHEBI:16810"/>
        <dbReference type="ChEBI" id="CHEBI:30031"/>
        <dbReference type="ChEBI" id="CHEBI:85454"/>
        <dbReference type="ChEBI" id="CHEBI:136731"/>
        <dbReference type="EC" id="1.14.11.80"/>
    </reaction>
</comment>
<dbReference type="PANTHER" id="PTHR23358">
    <property type="entry name" value="METHYLCYTOSINE DIOXYGENASE TET"/>
    <property type="match status" value="1"/>
</dbReference>
<comment type="cofactor">
    <cofactor evidence="13">
        <name>Fe(2+)</name>
        <dbReference type="ChEBI" id="CHEBI:29033"/>
    </cofactor>
    <text evidence="13">Binds 1 Fe(2+) ion per subunit.</text>
</comment>
<evidence type="ECO:0000256" key="7">
    <source>
        <dbReference type="ARBA" id="ARBA00022964"/>
    </source>
</evidence>
<dbReference type="EMBL" id="AACZ04041191">
    <property type="status" value="NOT_ANNOTATED_CDS"/>
    <property type="molecule type" value="Genomic_DNA"/>
</dbReference>
<comment type="catalytic activity">
    <reaction evidence="11 13">
        <text>a 5-hydroxymethyl-2'-deoxycytidine in DNA + 2-oxoglutarate + O2 = a 5-formyl-2'-deoxycytidine in DNA + succinate + CO2 + H2O</text>
        <dbReference type="Rhea" id="RHEA:53828"/>
        <dbReference type="Rhea" id="RHEA-COMP:13315"/>
        <dbReference type="Rhea" id="RHEA-COMP:13656"/>
        <dbReference type="ChEBI" id="CHEBI:15377"/>
        <dbReference type="ChEBI" id="CHEBI:15379"/>
        <dbReference type="ChEBI" id="CHEBI:16526"/>
        <dbReference type="ChEBI" id="CHEBI:16810"/>
        <dbReference type="ChEBI" id="CHEBI:30031"/>
        <dbReference type="ChEBI" id="CHEBI:136731"/>
        <dbReference type="ChEBI" id="CHEBI:137731"/>
        <dbReference type="EC" id="1.14.11.80"/>
    </reaction>
</comment>
<comment type="similarity">
    <text evidence="2 13">Belongs to the TET family.</text>
</comment>
<dbReference type="InterPro" id="IPR046942">
    <property type="entry name" value="TET_oxygenase"/>
</dbReference>
<reference evidence="16 17" key="1">
    <citation type="journal article" date="2005" name="Nature">
        <title>Initial sequence of the chimpanzee genome and comparison with the human genome.</title>
        <authorList>
            <consortium name="Chimpanzee sequencing and analysis consortium"/>
        </authorList>
    </citation>
    <scope>NUCLEOTIDE SEQUENCE [LARGE SCALE GENOMIC DNA]</scope>
</reference>
<dbReference type="PANTHER" id="PTHR23358:SF2">
    <property type="entry name" value="METHYLCYTOSINE DIOXYGENASE TET1"/>
    <property type="match status" value="1"/>
</dbReference>
<dbReference type="EMBL" id="AACZ04041192">
    <property type="status" value="NOT_ANNOTATED_CDS"/>
    <property type="molecule type" value="Genomic_DNA"/>
</dbReference>
<evidence type="ECO:0000256" key="8">
    <source>
        <dbReference type="ARBA" id="ARBA00023002"/>
    </source>
</evidence>
<feature type="domain" description="CXXC-type" evidence="15">
    <location>
        <begin position="584"/>
        <end position="625"/>
    </location>
</feature>
<reference evidence="16" key="2">
    <citation type="submission" date="2025-08" db="UniProtKB">
        <authorList>
            <consortium name="Ensembl"/>
        </authorList>
    </citation>
    <scope>IDENTIFICATION</scope>
</reference>
<comment type="cofactor">
    <cofactor evidence="13">
        <name>Zn(2+)</name>
        <dbReference type="ChEBI" id="CHEBI:29105"/>
    </cofactor>
    <text evidence="13">The zinc ions have a structural role.</text>
</comment>
<sequence length="1305" mass="142724">MSRSRHARPSRLVRKEDVNKKKKNSQLRKTTKGANKNVASVKTLSPGKLKQLIQERDVKKKTEPKPPMPVRSLLTRAGAARMNLDRTEVLFQNPESLTCNGFTMALRSTSLSRRLSQPPLVVAKSKKVPLSKGSEKQHDCDYKILPDLGVKHSENDSVPMQDTQVLPDIETLIGVQNPSLLKGKSQETTQFWSQRVEDSKINIPTHSGPAAEILPGPLEGTRCGEGLFSEETLNDTSGSPKMFAQDTVCAPFPQRATPKVTSQGNPSIQLEELGSRVESLKLSDSYLDPIKSEHDCYPTSSLNKVIPDLNLRNCLALGGSTSPTSVIKFLLAGSKQATLGAKPDHQEAFEATANQQEVSDTTSFLGQAFGAIPHQWELPGADPVHGEALGETPDLPEIPGAIPVQGEVFGTILDQQETLGMSGSVVPDLPVFLPVPPNPIATFNAPSKWPEPQSTVSYGLAVQGAIQILPLGSGHTPQSSSNSEKNSLPPVMAISNVENEKQVHISFLPANTQGFPLAPERGLFHASLGVAQLSQAGPSKSDRGSSQVSVTSTVHVVNTTVVTMPVPMVSTSSSSYTTLLPTLEKKKRKRCGVCEPCQQKTNCGECTYCKNRKNSHQICKKRKCEELKKKPSVVVPLEVIKENKRPQREKKPKVLKVLRRSSDEEKVLCLVRQRTGHHCPTAVMVVLIMVWDGIPLPMADRLYTELTENLKSYNGHPTDRRCTLNENRTCTCQGIDPETCGASFSFGCSWSMYFNGCKFGRSPSPRRFRIDPSSPLHEKNLEDNLQSLATRLAPIYKQYAPVAYQNQVEYENVARECRLGSKEGRPFSGVTACLDFCAHPHRDIHNMNNGSTVVCTLTREDNRSLGVIPQDEQLHVLPLYKLSDTDEFGSKEGMEAKIKSGAIEVLAPCRKKRTCFTQPVPRSGKKRAAMMTEVLAHKIRAVEKKPIPRIKRKNNSTTTNNSKASSLPTLGSKTETVQPEVKSETEPHFILKSSDNTKTYSLMPSAPHPVKEASPGFSWSPKTASAPPAPLKNDATASCGFSERSSTPHCTMPSGRLSGANAAAADGPGISQLGEVAPLPTLSAPVMEPLINSEPSTGVTEPLTPHQPNHQPSFLTSPQDLASSPMEEDEQHSEADEPPSDEPLSDDPLSPAEEKLPHIDEYWSDSEHIFLDANIGGVAIAPAHGSVLIECARRELHATTPVEHPNRNHPTRLSLVFYQHKNLNKPQHGFELNKIKFEAKEAKNKKMKASEQKDQAANEGPEQSSEVNELNQIPSHKALTLTHDNVVTVSPYALTHVAGPYNHWV</sequence>
<feature type="compositionally biased region" description="Polar residues" evidence="14">
    <location>
        <begin position="1106"/>
        <end position="1122"/>
    </location>
</feature>
<proteinExistence type="inferred from homology"/>
<dbReference type="Pfam" id="PF12851">
    <property type="entry name" value="Tet_JBP"/>
    <property type="match status" value="1"/>
</dbReference>
<evidence type="ECO:0000256" key="14">
    <source>
        <dbReference type="SAM" id="MobiDB-lite"/>
    </source>
</evidence>
<feature type="compositionally biased region" description="Basic residues" evidence="14">
    <location>
        <begin position="20"/>
        <end position="31"/>
    </location>
</feature>
<dbReference type="GO" id="GO:0040029">
    <property type="term" value="P:epigenetic regulation of gene expression"/>
    <property type="evidence" value="ECO:0007669"/>
    <property type="project" value="InterPro"/>
</dbReference>
<evidence type="ECO:0000313" key="18">
    <source>
        <dbReference type="VGNC" id="VGNC:7268"/>
    </source>
</evidence>
<dbReference type="GO" id="GO:0010557">
    <property type="term" value="P:positive regulation of macromolecule biosynthetic process"/>
    <property type="evidence" value="ECO:0007669"/>
    <property type="project" value="UniProtKB-ARBA"/>
</dbReference>
<comment type="subcellular location">
    <subcellularLocation>
        <location evidence="1">Chromosome</location>
    </subcellularLocation>
</comment>
<dbReference type="GO" id="GO:0070579">
    <property type="term" value="F:DNA 5-methylcytosine dioxygenase activity"/>
    <property type="evidence" value="ECO:0007669"/>
    <property type="project" value="UniProtKB-UniRule"/>
</dbReference>
<keyword evidence="5 12" id="KW-0863">Zinc-finger</keyword>
<dbReference type="EC" id="1.14.11.80" evidence="13"/>
<feature type="compositionally biased region" description="Basic and acidic residues" evidence="14">
    <location>
        <begin position="1243"/>
        <end position="1256"/>
    </location>
</feature>
<evidence type="ECO:0000259" key="15">
    <source>
        <dbReference type="PROSITE" id="PS51058"/>
    </source>
</evidence>
<feature type="compositionally biased region" description="Polar residues" evidence="14">
    <location>
        <begin position="32"/>
        <end position="43"/>
    </location>
</feature>
<dbReference type="GO" id="GO:0005694">
    <property type="term" value="C:chromosome"/>
    <property type="evidence" value="ECO:0007669"/>
    <property type="project" value="UniProtKB-SubCell"/>
</dbReference>
<dbReference type="InterPro" id="IPR002857">
    <property type="entry name" value="Znf_CXXC"/>
</dbReference>
<feature type="region of interest" description="Disordered" evidence="14">
    <location>
        <begin position="1243"/>
        <end position="1269"/>
    </location>
</feature>
<gene>
    <name evidence="16 18" type="primary">TET1</name>
</gene>
<dbReference type="Pfam" id="PF02008">
    <property type="entry name" value="zf-CXXC"/>
    <property type="match status" value="1"/>
</dbReference>
<feature type="region of interest" description="Disordered" evidence="14">
    <location>
        <begin position="943"/>
        <end position="1066"/>
    </location>
</feature>
<keyword evidence="3" id="KW-0158">Chromosome</keyword>
<feature type="region of interest" description="Disordered" evidence="14">
    <location>
        <begin position="1088"/>
        <end position="1153"/>
    </location>
</feature>
<dbReference type="Proteomes" id="UP000002277">
    <property type="component" value="Chromosome 10"/>
</dbReference>
<dbReference type="GO" id="GO:0008270">
    <property type="term" value="F:zinc ion binding"/>
    <property type="evidence" value="ECO:0007669"/>
    <property type="project" value="UniProtKB-UniRule"/>
</dbReference>
<dbReference type="SMART" id="SM01333">
    <property type="entry name" value="Tet_JBP"/>
    <property type="match status" value="1"/>
</dbReference>
<keyword evidence="8 13" id="KW-0560">Oxidoreductase</keyword>
<feature type="compositionally biased region" description="Low complexity" evidence="14">
    <location>
        <begin position="955"/>
        <end position="966"/>
    </location>
</feature>
<protein>
    <recommendedName>
        <fullName evidence="13">Methylcytosine dioxygenase TET</fullName>
        <ecNumber evidence="13">1.14.11.80</ecNumber>
    </recommendedName>
</protein>
<keyword evidence="9 13" id="KW-0408">Iron</keyword>
<feature type="compositionally biased region" description="Basic residues" evidence="14">
    <location>
        <begin position="1"/>
        <end position="12"/>
    </location>
</feature>
<evidence type="ECO:0000256" key="5">
    <source>
        <dbReference type="ARBA" id="ARBA00022771"/>
    </source>
</evidence>